<protein>
    <recommendedName>
        <fullName evidence="4">DDE Tnp4 domain-containing protein</fullName>
    </recommendedName>
</protein>
<keyword evidence="2" id="KW-0479">Metal-binding</keyword>
<sequence length="213" mass="24096">MRVVKRRYNYKHSRIRIIVKCAFGRLIYRFRILLAKQEQKTKAHVANVIGATCVLHNILTSLNDSEHVTGDDPLLREAPPPAPEDDVKMETPLSHTQGEAKRDDLAKIFKITQVKVAVGPRMNQSGGEYETARSVQGQRYCKHGSRMISASRHSQLSTRSYVSRFIQASVGPPGTAHANQRATRQKEHRDGGAMMPVGDWNTEVSKLRLKWRI</sequence>
<dbReference type="GO" id="GO:0046872">
    <property type="term" value="F:metal ion binding"/>
    <property type="evidence" value="ECO:0007669"/>
    <property type="project" value="UniProtKB-KW"/>
</dbReference>
<gene>
    <name evidence="5" type="ORF">JG688_00014474</name>
</gene>
<keyword evidence="6" id="KW-1185">Reference proteome</keyword>
<evidence type="ECO:0000313" key="6">
    <source>
        <dbReference type="Proteomes" id="UP000709295"/>
    </source>
</evidence>
<dbReference type="EMBL" id="JAENGY010001381">
    <property type="protein sequence ID" value="KAG6949810.1"/>
    <property type="molecule type" value="Genomic_DNA"/>
</dbReference>
<evidence type="ECO:0000313" key="5">
    <source>
        <dbReference type="EMBL" id="KAG6949810.1"/>
    </source>
</evidence>
<feature type="region of interest" description="Disordered" evidence="3">
    <location>
        <begin position="69"/>
        <end position="98"/>
    </location>
</feature>
<accession>A0A8J5M0F4</accession>
<evidence type="ECO:0000256" key="3">
    <source>
        <dbReference type="SAM" id="MobiDB-lite"/>
    </source>
</evidence>
<dbReference type="Proteomes" id="UP000709295">
    <property type="component" value="Unassembled WGS sequence"/>
</dbReference>
<evidence type="ECO:0000256" key="2">
    <source>
        <dbReference type="ARBA" id="ARBA00022723"/>
    </source>
</evidence>
<evidence type="ECO:0000259" key="4">
    <source>
        <dbReference type="Pfam" id="PF13359"/>
    </source>
</evidence>
<comment type="caution">
    <text evidence="5">The sequence shown here is derived from an EMBL/GenBank/DDBJ whole genome shotgun (WGS) entry which is preliminary data.</text>
</comment>
<proteinExistence type="predicted"/>
<name>A0A8J5M0F4_9STRA</name>
<dbReference type="InterPro" id="IPR027806">
    <property type="entry name" value="HARBI1_dom"/>
</dbReference>
<organism evidence="5 6">
    <name type="scientific">Phytophthora aleatoria</name>
    <dbReference type="NCBI Taxonomy" id="2496075"/>
    <lineage>
        <taxon>Eukaryota</taxon>
        <taxon>Sar</taxon>
        <taxon>Stramenopiles</taxon>
        <taxon>Oomycota</taxon>
        <taxon>Peronosporomycetes</taxon>
        <taxon>Peronosporales</taxon>
        <taxon>Peronosporaceae</taxon>
        <taxon>Phytophthora</taxon>
    </lineage>
</organism>
<dbReference type="AlphaFoldDB" id="A0A8J5M0F4"/>
<dbReference type="Pfam" id="PF13359">
    <property type="entry name" value="DDE_Tnp_4"/>
    <property type="match status" value="1"/>
</dbReference>
<evidence type="ECO:0000256" key="1">
    <source>
        <dbReference type="ARBA" id="ARBA00001968"/>
    </source>
</evidence>
<comment type="cofactor">
    <cofactor evidence="1">
        <name>a divalent metal cation</name>
        <dbReference type="ChEBI" id="CHEBI:60240"/>
    </cofactor>
</comment>
<feature type="domain" description="DDE Tnp4" evidence="4">
    <location>
        <begin position="5"/>
        <end position="57"/>
    </location>
</feature>
<reference evidence="5" key="1">
    <citation type="submission" date="2021-01" db="EMBL/GenBank/DDBJ databases">
        <title>Phytophthora aleatoria, a newly-described species from Pinus radiata is distinct from Phytophthora cactorum isolates based on comparative genomics.</title>
        <authorList>
            <person name="Mcdougal R."/>
            <person name="Panda P."/>
            <person name="Williams N."/>
            <person name="Studholme D.J."/>
        </authorList>
    </citation>
    <scope>NUCLEOTIDE SEQUENCE</scope>
    <source>
        <strain evidence="5">NZFS 4037</strain>
    </source>
</reference>